<evidence type="ECO:0000313" key="5">
    <source>
        <dbReference type="Proteomes" id="UP000322214"/>
    </source>
</evidence>
<dbReference type="Gene3D" id="3.40.50.170">
    <property type="entry name" value="Formyl transferase, N-terminal domain"/>
    <property type="match status" value="1"/>
</dbReference>
<organism evidence="4 5">
    <name type="scientific">Mariniblastus fucicola</name>
    <dbReference type="NCBI Taxonomy" id="980251"/>
    <lineage>
        <taxon>Bacteria</taxon>
        <taxon>Pseudomonadati</taxon>
        <taxon>Planctomycetota</taxon>
        <taxon>Planctomycetia</taxon>
        <taxon>Pirellulales</taxon>
        <taxon>Pirellulaceae</taxon>
        <taxon>Mariniblastus</taxon>
    </lineage>
</organism>
<dbReference type="GO" id="GO:0006189">
    <property type="term" value="P:'de novo' IMP biosynthetic process"/>
    <property type="evidence" value="ECO:0007669"/>
    <property type="project" value="InterPro"/>
</dbReference>
<keyword evidence="5" id="KW-1185">Reference proteome</keyword>
<dbReference type="InterPro" id="IPR045865">
    <property type="entry name" value="ACT-like_dom_sf"/>
</dbReference>
<dbReference type="KEGG" id="mff:MFFC18_37800"/>
<reference evidence="4 5" key="1">
    <citation type="submission" date="2019-08" db="EMBL/GenBank/DDBJ databases">
        <title>Deep-cultivation of Planctomycetes and their phenomic and genomic characterization uncovers novel biology.</title>
        <authorList>
            <person name="Wiegand S."/>
            <person name="Jogler M."/>
            <person name="Boedeker C."/>
            <person name="Pinto D."/>
            <person name="Vollmers J."/>
            <person name="Rivas-Marin E."/>
            <person name="Kohn T."/>
            <person name="Peeters S.H."/>
            <person name="Heuer A."/>
            <person name="Rast P."/>
            <person name="Oberbeckmann S."/>
            <person name="Bunk B."/>
            <person name="Jeske O."/>
            <person name="Meyerdierks A."/>
            <person name="Storesund J.E."/>
            <person name="Kallscheuer N."/>
            <person name="Luecker S."/>
            <person name="Lage O.M."/>
            <person name="Pohl T."/>
            <person name="Merkel B.J."/>
            <person name="Hornburger P."/>
            <person name="Mueller R.-W."/>
            <person name="Bruemmer F."/>
            <person name="Labrenz M."/>
            <person name="Spormann A.M."/>
            <person name="Op den Camp H."/>
            <person name="Overmann J."/>
            <person name="Amann R."/>
            <person name="Jetten M.S.M."/>
            <person name="Mascher T."/>
            <person name="Medema M.H."/>
            <person name="Devos D.P."/>
            <person name="Kaster A.-K."/>
            <person name="Ovreas L."/>
            <person name="Rohde M."/>
            <person name="Galperin M.Y."/>
            <person name="Jogler C."/>
        </authorList>
    </citation>
    <scope>NUCLEOTIDE SEQUENCE [LARGE SCALE GENOMIC DNA]</scope>
    <source>
        <strain evidence="4 5">FC18</strain>
    </source>
</reference>
<gene>
    <name evidence="4" type="primary">purU</name>
    <name evidence="4" type="ORF">MFFC18_37800</name>
</gene>
<sequence>MLRSACLLFQCNDRVGIIAELVTFFRDSNVSISRFEEYTDNQYFFARLEWKGDHPWDDASDFEAAFSGVADSFESASFRVHFFDKPQKLGLFSSKEPHTLIEAINRCEAGEYPNTEICFLISNSAEIQRYAQRHDIPFHFVKTWKDPKRHEPAQMELIQQHKPDLIGLARYMKILSAEFIENAGCPIVNIHHSFLPSFIGAKPYELAYERGVKLIGATSHYVIPELDQGPIIEQDVIRVEPGDSVDHMKKIGRDVEKRVFATALEKALWHKTITYDNKTIVFN</sequence>
<dbReference type="OrthoDB" id="9806170at2"/>
<dbReference type="NCBIfam" id="NF004684">
    <property type="entry name" value="PRK06027.1"/>
    <property type="match status" value="1"/>
</dbReference>
<dbReference type="InterPro" id="IPR002376">
    <property type="entry name" value="Formyl_transf_N"/>
</dbReference>
<protein>
    <submittedName>
        <fullName evidence="4">Formyltetrahydrofolate deformylase</fullName>
        <ecNumber evidence="4">3.5.1.10</ecNumber>
    </submittedName>
</protein>
<dbReference type="InterPro" id="IPR004810">
    <property type="entry name" value="PurU"/>
</dbReference>
<dbReference type="PANTHER" id="PTHR42706">
    <property type="entry name" value="FORMYLTETRAHYDROFOLATE DEFORMYLASE"/>
    <property type="match status" value="1"/>
</dbReference>
<evidence type="ECO:0000256" key="1">
    <source>
        <dbReference type="ARBA" id="ARBA00022563"/>
    </source>
</evidence>
<dbReference type="PIRSF" id="PIRSF036480">
    <property type="entry name" value="FormyFH4_hydr"/>
    <property type="match status" value="1"/>
</dbReference>
<dbReference type="AlphaFoldDB" id="A0A5B9PGZ4"/>
<dbReference type="RefSeq" id="WP_075083004.1">
    <property type="nucleotide sequence ID" value="NZ_CP042912.1"/>
</dbReference>
<dbReference type="SUPFAM" id="SSF55021">
    <property type="entry name" value="ACT-like"/>
    <property type="match status" value="1"/>
</dbReference>
<dbReference type="Gene3D" id="3.30.70.260">
    <property type="match status" value="1"/>
</dbReference>
<evidence type="ECO:0000256" key="2">
    <source>
        <dbReference type="ARBA" id="ARBA00022801"/>
    </source>
</evidence>
<dbReference type="STRING" id="980251.GCA_001642875_00205"/>
<dbReference type="PRINTS" id="PR01575">
    <property type="entry name" value="FFH4HYDRLASE"/>
</dbReference>
<dbReference type="GO" id="GO:0008864">
    <property type="term" value="F:formyltetrahydrofolate deformylase activity"/>
    <property type="evidence" value="ECO:0007669"/>
    <property type="project" value="UniProtKB-EC"/>
</dbReference>
<dbReference type="Proteomes" id="UP000322214">
    <property type="component" value="Chromosome"/>
</dbReference>
<keyword evidence="2 4" id="KW-0378">Hydrolase</keyword>
<feature type="domain" description="Formyl transferase N-terminal" evidence="3">
    <location>
        <begin position="91"/>
        <end position="264"/>
    </location>
</feature>
<dbReference type="EC" id="3.5.1.10" evidence="4"/>
<evidence type="ECO:0000259" key="3">
    <source>
        <dbReference type="Pfam" id="PF00551"/>
    </source>
</evidence>
<dbReference type="SUPFAM" id="SSF53328">
    <property type="entry name" value="Formyltransferase"/>
    <property type="match status" value="1"/>
</dbReference>
<evidence type="ECO:0000313" key="4">
    <source>
        <dbReference type="EMBL" id="QEG23876.1"/>
    </source>
</evidence>
<name>A0A5B9PGZ4_9BACT</name>
<dbReference type="EMBL" id="CP042912">
    <property type="protein sequence ID" value="QEG23876.1"/>
    <property type="molecule type" value="Genomic_DNA"/>
</dbReference>
<dbReference type="PANTHER" id="PTHR42706:SF1">
    <property type="entry name" value="FORMYLTETRAHYDROFOLATE DEFORMYLASE 2, MITOCHONDRIAL"/>
    <property type="match status" value="1"/>
</dbReference>
<dbReference type="Pfam" id="PF00551">
    <property type="entry name" value="Formyl_trans_N"/>
    <property type="match status" value="1"/>
</dbReference>
<proteinExistence type="predicted"/>
<accession>A0A5B9PGZ4</accession>
<keyword evidence="1" id="KW-0554">One-carbon metabolism</keyword>
<dbReference type="GO" id="GO:0006730">
    <property type="term" value="P:one-carbon metabolic process"/>
    <property type="evidence" value="ECO:0007669"/>
    <property type="project" value="UniProtKB-KW"/>
</dbReference>
<dbReference type="InterPro" id="IPR036477">
    <property type="entry name" value="Formyl_transf_N_sf"/>
</dbReference>